<accession>A0ABQ1ZSN9</accession>
<evidence type="ECO:0000256" key="1">
    <source>
        <dbReference type="SAM" id="MobiDB-lite"/>
    </source>
</evidence>
<feature type="region of interest" description="Disordered" evidence="1">
    <location>
        <begin position="41"/>
        <end position="61"/>
    </location>
</feature>
<dbReference type="Proteomes" id="UP000605427">
    <property type="component" value="Unassembled WGS sequence"/>
</dbReference>
<evidence type="ECO:0000313" key="3">
    <source>
        <dbReference type="Proteomes" id="UP000605427"/>
    </source>
</evidence>
<name>A0ABQ1ZSN9_9BACL</name>
<dbReference type="EMBL" id="BMDD01000002">
    <property type="protein sequence ID" value="GGH78408.1"/>
    <property type="molecule type" value="Genomic_DNA"/>
</dbReference>
<reference evidence="3" key="1">
    <citation type="journal article" date="2019" name="Int. J. Syst. Evol. Microbiol.">
        <title>The Global Catalogue of Microorganisms (GCM) 10K type strain sequencing project: providing services to taxonomists for standard genome sequencing and annotation.</title>
        <authorList>
            <consortium name="The Broad Institute Genomics Platform"/>
            <consortium name="The Broad Institute Genome Sequencing Center for Infectious Disease"/>
            <person name="Wu L."/>
            <person name="Ma J."/>
        </authorList>
    </citation>
    <scope>NUCLEOTIDE SEQUENCE [LARGE SCALE GENOMIC DNA]</scope>
    <source>
        <strain evidence="3">CCM 8702</strain>
    </source>
</reference>
<feature type="compositionally biased region" description="Polar residues" evidence="1">
    <location>
        <begin position="51"/>
        <end position="61"/>
    </location>
</feature>
<comment type="caution">
    <text evidence="2">The sequence shown here is derived from an EMBL/GenBank/DDBJ whole genome shotgun (WGS) entry which is preliminary data.</text>
</comment>
<evidence type="ECO:0000313" key="2">
    <source>
        <dbReference type="EMBL" id="GGH78408.1"/>
    </source>
</evidence>
<protein>
    <submittedName>
        <fullName evidence="2">Uncharacterized protein</fullName>
    </submittedName>
</protein>
<gene>
    <name evidence="2" type="ORF">GCM10007362_23660</name>
</gene>
<sequence>MYGIVKLELKSGVWQPRFRHITELNIVPYKAGDKARQYLPGNRKYPDYGSNEGSDGCSLSV</sequence>
<proteinExistence type="predicted"/>
<keyword evidence="3" id="KW-1185">Reference proteome</keyword>
<organism evidence="2 3">
    <name type="scientific">Saccharibacillus endophyticus</name>
    <dbReference type="NCBI Taxonomy" id="2060666"/>
    <lineage>
        <taxon>Bacteria</taxon>
        <taxon>Bacillati</taxon>
        <taxon>Bacillota</taxon>
        <taxon>Bacilli</taxon>
        <taxon>Bacillales</taxon>
        <taxon>Paenibacillaceae</taxon>
        <taxon>Saccharibacillus</taxon>
    </lineage>
</organism>